<dbReference type="RefSeq" id="WP_096055503.1">
    <property type="nucleotide sequence ID" value="NZ_CP023344.1"/>
</dbReference>
<feature type="signal peptide" evidence="1">
    <location>
        <begin position="1"/>
        <end position="22"/>
    </location>
</feature>
<protein>
    <recommendedName>
        <fullName evidence="4">P pilus assembly protein, chaperone PapD</fullName>
    </recommendedName>
</protein>
<sequence length="276" mass="29683">MKTPRPVLLAALASLTIALAPAQPSPLASSTPPAATIIVSGELTREFQLAPASSAEGQLVLRNTSATPGRARIYQLDYSLDADAHIYTDPGQLPRSNAPWIELGERQPELAPGETRIVPFKVSVPSDPSRSGTYWSMIMVEGLAADPQPENANAVSVRSVIRYGIQIITHVGGSASARPAISHQRIAAANDRHSVCFDLANTGDRWLRPKMELRLFDGSGRSLGVFPAPTTRVYPGASAPQKFDLPALPAGDYLALIVLDTDDELYGAQYRFRLDD</sequence>
<keyword evidence="3" id="KW-1185">Reference proteome</keyword>
<evidence type="ECO:0000313" key="3">
    <source>
        <dbReference type="Proteomes" id="UP000217265"/>
    </source>
</evidence>
<feature type="chain" id="PRO_5013058534" description="P pilus assembly protein, chaperone PapD" evidence="1">
    <location>
        <begin position="23"/>
        <end position="276"/>
    </location>
</feature>
<organism evidence="2 3">
    <name type="scientific">Nibricoccus aquaticus</name>
    <dbReference type="NCBI Taxonomy" id="2576891"/>
    <lineage>
        <taxon>Bacteria</taxon>
        <taxon>Pseudomonadati</taxon>
        <taxon>Verrucomicrobiota</taxon>
        <taxon>Opitutia</taxon>
        <taxon>Opitutales</taxon>
        <taxon>Opitutaceae</taxon>
        <taxon>Nibricoccus</taxon>
    </lineage>
</organism>
<gene>
    <name evidence="2" type="ORF">CMV30_07875</name>
</gene>
<proteinExistence type="predicted"/>
<dbReference type="KEGG" id="vbh:CMV30_07875"/>
<name>A0A290QHN8_9BACT</name>
<reference evidence="2 3" key="1">
    <citation type="submission" date="2017-09" db="EMBL/GenBank/DDBJ databases">
        <title>Complete genome sequence of Verrucomicrobial strain HZ-65, isolated from freshwater.</title>
        <authorList>
            <person name="Choi A."/>
        </authorList>
    </citation>
    <scope>NUCLEOTIDE SEQUENCE [LARGE SCALE GENOMIC DNA]</scope>
    <source>
        <strain evidence="2 3">HZ-65</strain>
    </source>
</reference>
<dbReference type="EMBL" id="CP023344">
    <property type="protein sequence ID" value="ATC63871.1"/>
    <property type="molecule type" value="Genomic_DNA"/>
</dbReference>
<dbReference type="AlphaFoldDB" id="A0A290QHN8"/>
<evidence type="ECO:0000256" key="1">
    <source>
        <dbReference type="SAM" id="SignalP"/>
    </source>
</evidence>
<accession>A0A290QHN8</accession>
<keyword evidence="1" id="KW-0732">Signal</keyword>
<evidence type="ECO:0000313" key="2">
    <source>
        <dbReference type="EMBL" id="ATC63871.1"/>
    </source>
</evidence>
<dbReference type="Proteomes" id="UP000217265">
    <property type="component" value="Chromosome"/>
</dbReference>
<evidence type="ECO:0008006" key="4">
    <source>
        <dbReference type="Google" id="ProtNLM"/>
    </source>
</evidence>
<dbReference type="OrthoDB" id="1119204at2"/>